<dbReference type="PANTHER" id="PTHR30126:SF40">
    <property type="entry name" value="HTH-TYPE TRANSCRIPTIONAL REGULATOR GLTR"/>
    <property type="match status" value="1"/>
</dbReference>
<evidence type="ECO:0000256" key="1">
    <source>
        <dbReference type="ARBA" id="ARBA00009437"/>
    </source>
</evidence>
<name>A0A2A5S2T6_9LACT</name>
<dbReference type="GO" id="GO:0000976">
    <property type="term" value="F:transcription cis-regulatory region binding"/>
    <property type="evidence" value="ECO:0007669"/>
    <property type="project" value="TreeGrafter"/>
</dbReference>
<keyword evidence="4" id="KW-0804">Transcription</keyword>
<organism evidence="6 7">
    <name type="scientific">Pseudolactococcus plantarum</name>
    <dbReference type="NCBI Taxonomy" id="1365"/>
    <lineage>
        <taxon>Bacteria</taxon>
        <taxon>Bacillati</taxon>
        <taxon>Bacillota</taxon>
        <taxon>Bacilli</taxon>
        <taxon>Lactobacillales</taxon>
        <taxon>Streptococcaceae</taxon>
        <taxon>Pseudolactococcus</taxon>
    </lineage>
</organism>
<dbReference type="PANTHER" id="PTHR30126">
    <property type="entry name" value="HTH-TYPE TRANSCRIPTIONAL REGULATOR"/>
    <property type="match status" value="1"/>
</dbReference>
<dbReference type="InterPro" id="IPR036390">
    <property type="entry name" value="WH_DNA-bd_sf"/>
</dbReference>
<sequence length="245" mass="28768">MNFNDLTIFINIYETRSLNQSAISLGYAQSNLSVRLKNIETEMNTPLFIRTYNGLMPTIAGDKFYDYARLTLEQFERFKKNLNIQGRLVLISELLLHYDIHKTQQLDLNQDQIIIKKTSDIVQESQLAFYHEIFSFTQLNHLRGVTEIQKTMPVSYLFDSQLIGDNFNCFYVNRDQNCPFRQKTLHDNSDGKHIVELDSFENIISAVERGKGLALLPDYFLDIKNLQKWDQKAGEIRYYHYTKVN</sequence>
<dbReference type="InterPro" id="IPR000847">
    <property type="entry name" value="LysR_HTH_N"/>
</dbReference>
<evidence type="ECO:0000259" key="5">
    <source>
        <dbReference type="PROSITE" id="PS50931"/>
    </source>
</evidence>
<dbReference type="InterPro" id="IPR036388">
    <property type="entry name" value="WH-like_DNA-bd_sf"/>
</dbReference>
<dbReference type="RefSeq" id="WP_068160150.1">
    <property type="nucleotide sequence ID" value="NZ_JXJX01000003.1"/>
</dbReference>
<accession>A0A2A5S2T6</accession>
<evidence type="ECO:0000256" key="3">
    <source>
        <dbReference type="ARBA" id="ARBA00023125"/>
    </source>
</evidence>
<dbReference type="SUPFAM" id="SSF46785">
    <property type="entry name" value="Winged helix' DNA-binding domain"/>
    <property type="match status" value="1"/>
</dbReference>
<dbReference type="OrthoDB" id="9803735at2"/>
<dbReference type="Pfam" id="PF00126">
    <property type="entry name" value="HTH_1"/>
    <property type="match status" value="1"/>
</dbReference>
<gene>
    <name evidence="6" type="ORF">RU87_GL000977</name>
</gene>
<protein>
    <submittedName>
        <fullName evidence="6">LysR family transcriptional regulator</fullName>
    </submittedName>
</protein>
<dbReference type="GO" id="GO:0003700">
    <property type="term" value="F:DNA-binding transcription factor activity"/>
    <property type="evidence" value="ECO:0007669"/>
    <property type="project" value="InterPro"/>
</dbReference>
<dbReference type="PROSITE" id="PS50931">
    <property type="entry name" value="HTH_LYSR"/>
    <property type="match status" value="1"/>
</dbReference>
<evidence type="ECO:0000256" key="2">
    <source>
        <dbReference type="ARBA" id="ARBA00023015"/>
    </source>
</evidence>
<comment type="caution">
    <text evidence="6">The sequence shown here is derived from an EMBL/GenBank/DDBJ whole genome shotgun (WGS) entry which is preliminary data.</text>
</comment>
<dbReference type="STRING" id="1348632.GCA_001591745_00226"/>
<dbReference type="EMBL" id="JXJX01000003">
    <property type="protein sequence ID" value="PCS07758.1"/>
    <property type="molecule type" value="Genomic_DNA"/>
</dbReference>
<feature type="domain" description="HTH lysR-type" evidence="5">
    <location>
        <begin position="1"/>
        <end position="58"/>
    </location>
</feature>
<dbReference type="AlphaFoldDB" id="A0A2A5S2T6"/>
<keyword evidence="7" id="KW-1185">Reference proteome</keyword>
<evidence type="ECO:0000313" key="7">
    <source>
        <dbReference type="Proteomes" id="UP000242246"/>
    </source>
</evidence>
<keyword evidence="3" id="KW-0238">DNA-binding</keyword>
<dbReference type="Proteomes" id="UP000242246">
    <property type="component" value="Unassembled WGS sequence"/>
</dbReference>
<comment type="similarity">
    <text evidence="1">Belongs to the LysR transcriptional regulatory family.</text>
</comment>
<evidence type="ECO:0000256" key="4">
    <source>
        <dbReference type="ARBA" id="ARBA00023163"/>
    </source>
</evidence>
<evidence type="ECO:0000313" key="6">
    <source>
        <dbReference type="EMBL" id="PCS07758.1"/>
    </source>
</evidence>
<proteinExistence type="inferred from homology"/>
<reference evidence="6 7" key="1">
    <citation type="submission" date="2014-12" db="EMBL/GenBank/DDBJ databases">
        <title>Draft genome sequences of 10 type strains of Lactococcus.</title>
        <authorList>
            <person name="Sun Z."/>
            <person name="Zhong Z."/>
            <person name="Liu W."/>
            <person name="Zhang W."/>
            <person name="Zhang H."/>
        </authorList>
    </citation>
    <scope>NUCLEOTIDE SEQUENCE [LARGE SCALE GENOMIC DNA]</scope>
    <source>
        <strain evidence="6 7">DSM 20686</strain>
    </source>
</reference>
<dbReference type="Gene3D" id="1.10.10.10">
    <property type="entry name" value="Winged helix-like DNA-binding domain superfamily/Winged helix DNA-binding domain"/>
    <property type="match status" value="1"/>
</dbReference>
<keyword evidence="2" id="KW-0805">Transcription regulation</keyword>